<proteinExistence type="predicted"/>
<name>A0A845T5D7_9FIRM</name>
<dbReference type="Proteomes" id="UP000462501">
    <property type="component" value="Unassembled WGS sequence"/>
</dbReference>
<evidence type="ECO:0000313" key="1">
    <source>
        <dbReference type="EMBL" id="NDO39611.1"/>
    </source>
</evidence>
<organism evidence="1 2">
    <name type="scientific">Anaerotruncus colihominis</name>
    <dbReference type="NCBI Taxonomy" id="169435"/>
    <lineage>
        <taxon>Bacteria</taxon>
        <taxon>Bacillati</taxon>
        <taxon>Bacillota</taxon>
        <taxon>Clostridia</taxon>
        <taxon>Eubacteriales</taxon>
        <taxon>Oscillospiraceae</taxon>
        <taxon>Anaerotruncus</taxon>
    </lineage>
</organism>
<gene>
    <name evidence="1" type="ORF">FMM72_10210</name>
</gene>
<dbReference type="AlphaFoldDB" id="A0A845T5D7"/>
<dbReference type="EMBL" id="VIQT01000013">
    <property type="protein sequence ID" value="NDO39611.1"/>
    <property type="molecule type" value="Genomic_DNA"/>
</dbReference>
<sequence length="96" mass="10727">MFAAQPVKIPGSAPLFAAQPVKMPGSAPLFAAQPTKVFRRSLFSKRLERSRLKFFGIPFFQKRYEVFCQAFFQKSGGPFFKKAGGLCSRVRSCGRS</sequence>
<evidence type="ECO:0000313" key="2">
    <source>
        <dbReference type="Proteomes" id="UP000462501"/>
    </source>
</evidence>
<comment type="caution">
    <text evidence="1">The sequence shown here is derived from an EMBL/GenBank/DDBJ whole genome shotgun (WGS) entry which is preliminary data.</text>
</comment>
<protein>
    <submittedName>
        <fullName evidence="1">Uncharacterized protein</fullName>
    </submittedName>
</protein>
<accession>A0A845T5D7</accession>
<reference evidence="1 2" key="1">
    <citation type="submission" date="2019-06" db="EMBL/GenBank/DDBJ databases">
        <title>Draft genome sequences of 15 bacterial species constituting the stable defined intestinal microbiota of the GM15 gnotobiotic mouse model.</title>
        <authorList>
            <person name="Elie C."/>
            <person name="Mathieu A."/>
            <person name="Saliou A."/>
            <person name="Darnaud M."/>
            <person name="Leulier F."/>
            <person name="Tamellini A."/>
        </authorList>
    </citation>
    <scope>NUCLEOTIDE SEQUENCE [LARGE SCALE GENOMIC DNA]</scope>
    <source>
        <strain evidence="1 2">JM4-15</strain>
    </source>
</reference>